<proteinExistence type="predicted"/>
<dbReference type="AlphaFoldDB" id="A0A445B4B9"/>
<accession>A0A445B4B9</accession>
<feature type="region of interest" description="Disordered" evidence="1">
    <location>
        <begin position="1"/>
        <end position="21"/>
    </location>
</feature>
<protein>
    <recommendedName>
        <fullName evidence="4">Transposase MuDR plant domain-containing protein</fullName>
    </recommendedName>
</protein>
<organism evidence="2 3">
    <name type="scientific">Arachis hypogaea</name>
    <name type="common">Peanut</name>
    <dbReference type="NCBI Taxonomy" id="3818"/>
    <lineage>
        <taxon>Eukaryota</taxon>
        <taxon>Viridiplantae</taxon>
        <taxon>Streptophyta</taxon>
        <taxon>Embryophyta</taxon>
        <taxon>Tracheophyta</taxon>
        <taxon>Spermatophyta</taxon>
        <taxon>Magnoliopsida</taxon>
        <taxon>eudicotyledons</taxon>
        <taxon>Gunneridae</taxon>
        <taxon>Pentapetalae</taxon>
        <taxon>rosids</taxon>
        <taxon>fabids</taxon>
        <taxon>Fabales</taxon>
        <taxon>Fabaceae</taxon>
        <taxon>Papilionoideae</taxon>
        <taxon>50 kb inversion clade</taxon>
        <taxon>dalbergioids sensu lato</taxon>
        <taxon>Dalbergieae</taxon>
        <taxon>Pterocarpus clade</taxon>
        <taxon>Arachis</taxon>
    </lineage>
</organism>
<evidence type="ECO:0000256" key="1">
    <source>
        <dbReference type="SAM" id="MobiDB-lite"/>
    </source>
</evidence>
<dbReference type="Proteomes" id="UP000289738">
    <property type="component" value="Chromosome A10"/>
</dbReference>
<comment type="caution">
    <text evidence="2">The sequence shown here is derived from an EMBL/GenBank/DDBJ whole genome shotgun (WGS) entry which is preliminary data.</text>
</comment>
<keyword evidence="3" id="KW-1185">Reference proteome</keyword>
<evidence type="ECO:0000313" key="3">
    <source>
        <dbReference type="Proteomes" id="UP000289738"/>
    </source>
</evidence>
<evidence type="ECO:0008006" key="4">
    <source>
        <dbReference type="Google" id="ProtNLM"/>
    </source>
</evidence>
<reference evidence="2 3" key="1">
    <citation type="submission" date="2019-01" db="EMBL/GenBank/DDBJ databases">
        <title>Sequencing of cultivated peanut Arachis hypogaea provides insights into genome evolution and oil improvement.</title>
        <authorList>
            <person name="Chen X."/>
        </authorList>
    </citation>
    <scope>NUCLEOTIDE SEQUENCE [LARGE SCALE GENOMIC DNA]</scope>
    <source>
        <strain evidence="3">cv. Fuhuasheng</strain>
        <tissue evidence="2">Leaves</tissue>
    </source>
</reference>
<gene>
    <name evidence="2" type="ORF">Ahy_A10g048121</name>
</gene>
<dbReference type="EMBL" id="SDMP01000010">
    <property type="protein sequence ID" value="RYR33509.1"/>
    <property type="molecule type" value="Genomic_DNA"/>
</dbReference>
<sequence length="161" mass="18767">MDLNNVPVRAGAKNPNVESESEEKIIYDYASEEFDTPVSSEDENVVASPDFNEDNEYNNVRFELGMQFATMERFKMTLKDVFVWEGRDCIARCAEETCPWLLYVAKNSATLLFEVKTFNDEHTCWRDYGRNLVRVWMTDKLVKRLATQPSLSPREPIEHLK</sequence>
<evidence type="ECO:0000313" key="2">
    <source>
        <dbReference type="EMBL" id="RYR33509.1"/>
    </source>
</evidence>
<name>A0A445B4B9_ARAHY</name>